<evidence type="ECO:0000313" key="7">
    <source>
        <dbReference type="Proteomes" id="UP000245872"/>
    </source>
</evidence>
<keyword evidence="7" id="KW-1185">Reference proteome</keyword>
<evidence type="ECO:0000256" key="1">
    <source>
        <dbReference type="ARBA" id="ARBA00003416"/>
    </source>
</evidence>
<dbReference type="AlphaFoldDB" id="A0A2Z3L823"/>
<evidence type="ECO:0000256" key="3">
    <source>
        <dbReference type="ARBA" id="ARBA00023054"/>
    </source>
</evidence>
<dbReference type="EMBL" id="CP029619">
    <property type="protein sequence ID" value="AWN81579.1"/>
    <property type="molecule type" value="Genomic_DNA"/>
</dbReference>
<dbReference type="OrthoDB" id="370725at2"/>
<evidence type="ECO:0000256" key="2">
    <source>
        <dbReference type="ARBA" id="ARBA00009840"/>
    </source>
</evidence>
<keyword evidence="4" id="KW-0233">DNA recombination</keyword>
<dbReference type="PANTHER" id="PTHR30563">
    <property type="entry name" value="DNA RECOMBINATION PROTEIN RMUC"/>
    <property type="match status" value="1"/>
</dbReference>
<reference evidence="6 7" key="1">
    <citation type="submission" date="2018-05" db="EMBL/GenBank/DDBJ databases">
        <title>Candidatus Cardinium hertigii Genome Assembly.</title>
        <authorList>
            <person name="Showmaker K.C."/>
            <person name="Walden K.O."/>
            <person name="Fields C.J."/>
            <person name="Lambert K.N."/>
            <person name="Hudson M.E."/>
        </authorList>
    </citation>
    <scope>NUCLEOTIDE SEQUENCE [LARGE SCALE GENOMIC DNA]</scope>
    <source>
        <strain evidence="7">cHgTN10</strain>
    </source>
</reference>
<dbReference type="PANTHER" id="PTHR30563:SF0">
    <property type="entry name" value="DNA RECOMBINATION PROTEIN RMUC"/>
    <property type="match status" value="1"/>
</dbReference>
<proteinExistence type="inferred from homology"/>
<dbReference type="Proteomes" id="UP000245872">
    <property type="component" value="Chromosome"/>
</dbReference>
<feature type="coiled-coil region" evidence="5">
    <location>
        <begin position="28"/>
        <end position="90"/>
    </location>
</feature>
<accession>A0A2Z3L823</accession>
<comment type="similarity">
    <text evidence="2">Belongs to the RmuC family.</text>
</comment>
<evidence type="ECO:0008006" key="8">
    <source>
        <dbReference type="Google" id="ProtNLM"/>
    </source>
</evidence>
<sequence>MLYLIVIGSIMLLLIGLFVCHSLRNASISALKNSLVNLERELEESKNQAKLLQQEHLKVSNELATAWAHNSHLKEKIAEQDASVNQLQTQLTIHFKNIANELLEEKNRKFTDQSRLQVEQLLTPLSEKITLFEKQVTQYNQENLARNVALRTELKQLHELNIKITQEAENLTKALKGDSKLQGGWGEFILENILIQSGLVKDREYIVQPAITTEEGQKFQPDVIIKLPGSRNIIIDSKLSLSHYEQFFNTEDSIQRMAHLKQHVHSIRRHIKTLSEKRYQLIYGLQNLDFVLMFIPIEPAFALAIQEAVTLFNEAYERNIVIVSPSNLIATLRTIANLWRQAHQNQNALEIAAQGGALYDKFVSFIEDIKNVGRQLDLTQKNYLEATKKLYEGRGSLVSRAHKMKLLGARTSKVLDQQLIDRAMPHETEEAPTP</sequence>
<name>A0A2Z3L823_9BACT</name>
<dbReference type="GO" id="GO:0006310">
    <property type="term" value="P:DNA recombination"/>
    <property type="evidence" value="ECO:0007669"/>
    <property type="project" value="UniProtKB-KW"/>
</dbReference>
<dbReference type="Pfam" id="PF02646">
    <property type="entry name" value="RmuC"/>
    <property type="match status" value="1"/>
</dbReference>
<dbReference type="InterPro" id="IPR003798">
    <property type="entry name" value="DNA_recombination_RmuC"/>
</dbReference>
<evidence type="ECO:0000313" key="6">
    <source>
        <dbReference type="EMBL" id="AWN81579.1"/>
    </source>
</evidence>
<keyword evidence="3 5" id="KW-0175">Coiled coil</keyword>
<dbReference type="KEGG" id="cher:DK880_00247"/>
<comment type="function">
    <text evidence="1">Involved in DNA recombination.</text>
</comment>
<gene>
    <name evidence="6" type="ORF">DK880_00247</name>
</gene>
<evidence type="ECO:0000256" key="5">
    <source>
        <dbReference type="SAM" id="Coils"/>
    </source>
</evidence>
<evidence type="ECO:0000256" key="4">
    <source>
        <dbReference type="ARBA" id="ARBA00023172"/>
    </source>
</evidence>
<protein>
    <recommendedName>
        <fullName evidence="8">DNA recombination protein RmuC</fullName>
    </recommendedName>
</protein>
<organism evidence="6 7">
    <name type="scientific">Candidatus Cardinium hertigii</name>
    <dbReference type="NCBI Taxonomy" id="247481"/>
    <lineage>
        <taxon>Bacteria</taxon>
        <taxon>Pseudomonadati</taxon>
        <taxon>Bacteroidota</taxon>
        <taxon>Cytophagia</taxon>
        <taxon>Cytophagales</taxon>
        <taxon>Amoebophilaceae</taxon>
        <taxon>Candidatus Cardinium</taxon>
    </lineage>
</organism>